<protein>
    <submittedName>
        <fullName evidence="3">S9 family peptidase</fullName>
    </submittedName>
</protein>
<feature type="domain" description="Peptidase S9 prolyl oligopeptidase catalytic" evidence="2">
    <location>
        <begin position="108"/>
        <end position="314"/>
    </location>
</feature>
<dbReference type="Pfam" id="PF00326">
    <property type="entry name" value="Peptidase_S9"/>
    <property type="match status" value="1"/>
</dbReference>
<sequence>MEEIQDLKAYNESLQHKFDEVIKNIDDILWYEKVGDVAYIDKVYLTGEPKAKQGSPTSRGYNNPFKFWNYVFIPKTVDPNKKYPLIVFPHSGVHADMSTYYAHIIRELMAQEYIVIATEYRGSTGYGEAMYKAIDYGGRENSDVKAGRDYMVENYDIVDANRVGIIGWSHGGMITLMNLFEYPDAYKVGYAGVPVSDLIARMGIATDSYRDLFSASYHIGATVSQNVQEYKRRSPVWNTHKLKAPLLVYSNTIDDDVDVLEVEHLIKSLKADGKKFEYKIYEAAAGGHSFDRIDTKEATDIRFTVYKFLEKYLKPNKPFKTPDDMRKAAYRFN</sequence>
<dbReference type="PANTHER" id="PTHR42776">
    <property type="entry name" value="SERINE PEPTIDASE S9 FAMILY MEMBER"/>
    <property type="match status" value="1"/>
</dbReference>
<gene>
    <name evidence="3" type="ORF">IAC94_00290</name>
</gene>
<dbReference type="SUPFAM" id="SSF53474">
    <property type="entry name" value="alpha/beta-Hydrolases"/>
    <property type="match status" value="1"/>
</dbReference>
<dbReference type="EMBL" id="DVHI01000007">
    <property type="protein sequence ID" value="HIR61949.1"/>
    <property type="molecule type" value="Genomic_DNA"/>
</dbReference>
<evidence type="ECO:0000256" key="1">
    <source>
        <dbReference type="ARBA" id="ARBA00022801"/>
    </source>
</evidence>
<reference evidence="3" key="1">
    <citation type="submission" date="2020-10" db="EMBL/GenBank/DDBJ databases">
        <authorList>
            <person name="Gilroy R."/>
        </authorList>
    </citation>
    <scope>NUCLEOTIDE SEQUENCE</scope>
    <source>
        <strain evidence="3">ChiHjej13B12-12457</strain>
    </source>
</reference>
<dbReference type="InterPro" id="IPR001375">
    <property type="entry name" value="Peptidase_S9_cat"/>
</dbReference>
<name>A0A9D1DZD4_9BACT</name>
<proteinExistence type="predicted"/>
<reference evidence="3" key="2">
    <citation type="journal article" date="2021" name="PeerJ">
        <title>Extensive microbial diversity within the chicken gut microbiome revealed by metagenomics and culture.</title>
        <authorList>
            <person name="Gilroy R."/>
            <person name="Ravi A."/>
            <person name="Getino M."/>
            <person name="Pursley I."/>
            <person name="Horton D.L."/>
            <person name="Alikhan N.F."/>
            <person name="Baker D."/>
            <person name="Gharbi K."/>
            <person name="Hall N."/>
            <person name="Watson M."/>
            <person name="Adriaenssens E.M."/>
            <person name="Foster-Nyarko E."/>
            <person name="Jarju S."/>
            <person name="Secka A."/>
            <person name="Antonio M."/>
            <person name="Oren A."/>
            <person name="Chaudhuri R.R."/>
            <person name="La Ragione R."/>
            <person name="Hildebrand F."/>
            <person name="Pallen M.J."/>
        </authorList>
    </citation>
    <scope>NUCLEOTIDE SEQUENCE</scope>
    <source>
        <strain evidence="3">ChiHjej13B12-12457</strain>
    </source>
</reference>
<accession>A0A9D1DZD4</accession>
<dbReference type="GO" id="GO:0004252">
    <property type="term" value="F:serine-type endopeptidase activity"/>
    <property type="evidence" value="ECO:0007669"/>
    <property type="project" value="TreeGrafter"/>
</dbReference>
<keyword evidence="1" id="KW-0378">Hydrolase</keyword>
<dbReference type="Proteomes" id="UP000886744">
    <property type="component" value="Unassembled WGS sequence"/>
</dbReference>
<dbReference type="AlphaFoldDB" id="A0A9D1DZD4"/>
<dbReference type="GO" id="GO:0006508">
    <property type="term" value="P:proteolysis"/>
    <property type="evidence" value="ECO:0007669"/>
    <property type="project" value="InterPro"/>
</dbReference>
<evidence type="ECO:0000259" key="2">
    <source>
        <dbReference type="Pfam" id="PF00326"/>
    </source>
</evidence>
<dbReference type="Gene3D" id="3.40.50.1820">
    <property type="entry name" value="alpha/beta hydrolase"/>
    <property type="match status" value="1"/>
</dbReference>
<comment type="caution">
    <text evidence="3">The sequence shown here is derived from an EMBL/GenBank/DDBJ whole genome shotgun (WGS) entry which is preliminary data.</text>
</comment>
<organism evidence="3 4">
    <name type="scientific">Candidatus Coprenecus avistercoris</name>
    <dbReference type="NCBI Taxonomy" id="2840730"/>
    <lineage>
        <taxon>Bacteria</taxon>
        <taxon>Pseudomonadati</taxon>
        <taxon>Bacteroidota</taxon>
        <taxon>Bacteroidia</taxon>
        <taxon>Bacteroidales</taxon>
        <taxon>Rikenellaceae</taxon>
        <taxon>Rikenellaceae incertae sedis</taxon>
        <taxon>Candidatus Coprenecus</taxon>
    </lineage>
</organism>
<dbReference type="PANTHER" id="PTHR42776:SF27">
    <property type="entry name" value="DIPEPTIDYL PEPTIDASE FAMILY MEMBER 6"/>
    <property type="match status" value="1"/>
</dbReference>
<evidence type="ECO:0000313" key="3">
    <source>
        <dbReference type="EMBL" id="HIR61949.1"/>
    </source>
</evidence>
<evidence type="ECO:0000313" key="4">
    <source>
        <dbReference type="Proteomes" id="UP000886744"/>
    </source>
</evidence>
<dbReference type="InterPro" id="IPR029058">
    <property type="entry name" value="AB_hydrolase_fold"/>
</dbReference>